<protein>
    <recommendedName>
        <fullName evidence="1">CUB domain-containing protein</fullName>
    </recommendedName>
</protein>
<gene>
    <name evidence="2" type="ORF">ODALV1_LOCUS14037</name>
</gene>
<evidence type="ECO:0000313" key="2">
    <source>
        <dbReference type="EMBL" id="CAL8110177.1"/>
    </source>
</evidence>
<name>A0ABP1QQV2_9HEXA</name>
<evidence type="ECO:0000259" key="1">
    <source>
        <dbReference type="Pfam" id="PF26080"/>
    </source>
</evidence>
<reference evidence="2 3" key="1">
    <citation type="submission" date="2024-08" db="EMBL/GenBank/DDBJ databases">
        <authorList>
            <person name="Cucini C."/>
            <person name="Frati F."/>
        </authorList>
    </citation>
    <scope>NUCLEOTIDE SEQUENCE [LARGE SCALE GENOMIC DNA]</scope>
</reference>
<evidence type="ECO:0000313" key="3">
    <source>
        <dbReference type="Proteomes" id="UP001642540"/>
    </source>
</evidence>
<feature type="domain" description="CUB" evidence="1">
    <location>
        <begin position="101"/>
        <end position="144"/>
    </location>
</feature>
<comment type="caution">
    <text evidence="2">The sequence shown here is derived from an EMBL/GenBank/DDBJ whole genome shotgun (WGS) entry which is preliminary data.</text>
</comment>
<sequence>MSFNQPNADVCQVLLTFHEMELVKGDMNGHCLIDNINIFGMTNIQLPHLCGPLSKQHMYLEFGRGSKITFSISIDGFQDDVGRKWNVQVSYIRCNDPFRAPSGCLQYYTASTGTVKMLGYPEIPHLAGLQYTICVRRALAAESIFVRF</sequence>
<dbReference type="Pfam" id="PF26080">
    <property type="entry name" value="CUB_animal"/>
    <property type="match status" value="1"/>
</dbReference>
<dbReference type="InterPro" id="IPR058698">
    <property type="entry name" value="CUB_metazoa"/>
</dbReference>
<dbReference type="EMBL" id="CAXLJM020000043">
    <property type="protein sequence ID" value="CAL8110177.1"/>
    <property type="molecule type" value="Genomic_DNA"/>
</dbReference>
<keyword evidence="3" id="KW-1185">Reference proteome</keyword>
<organism evidence="2 3">
    <name type="scientific">Orchesella dallaii</name>
    <dbReference type="NCBI Taxonomy" id="48710"/>
    <lineage>
        <taxon>Eukaryota</taxon>
        <taxon>Metazoa</taxon>
        <taxon>Ecdysozoa</taxon>
        <taxon>Arthropoda</taxon>
        <taxon>Hexapoda</taxon>
        <taxon>Collembola</taxon>
        <taxon>Entomobryomorpha</taxon>
        <taxon>Entomobryoidea</taxon>
        <taxon>Orchesellidae</taxon>
        <taxon>Orchesellinae</taxon>
        <taxon>Orchesella</taxon>
    </lineage>
</organism>
<dbReference type="Proteomes" id="UP001642540">
    <property type="component" value="Unassembled WGS sequence"/>
</dbReference>
<proteinExistence type="predicted"/>
<dbReference type="PANTHER" id="PTHR33236">
    <property type="entry name" value="INTRAFLAGELLAR TRANSPORT PROTEIN 122 FAMILY PROTEIN-RELATED"/>
    <property type="match status" value="1"/>
</dbReference>
<accession>A0ABP1QQV2</accession>
<dbReference type="PANTHER" id="PTHR33236:SF11">
    <property type="entry name" value="CUB DOMAIN-CONTAINING PROTEIN"/>
    <property type="match status" value="1"/>
</dbReference>